<protein>
    <submittedName>
        <fullName evidence="3">Uncharacterized protein</fullName>
    </submittedName>
</protein>
<feature type="domain" description="DUF7373" evidence="1">
    <location>
        <begin position="52"/>
        <end position="256"/>
    </location>
</feature>
<dbReference type="Pfam" id="PF24088">
    <property type="entry name" value="DUF7373"/>
    <property type="match status" value="1"/>
</dbReference>
<dbReference type="Proteomes" id="UP000238296">
    <property type="component" value="Unassembled WGS sequence"/>
</dbReference>
<gene>
    <name evidence="3" type="ORF">C1Y40_01922</name>
</gene>
<organism evidence="3 4">
    <name type="scientific">Mycobacterium talmoniae</name>
    <dbReference type="NCBI Taxonomy" id="1858794"/>
    <lineage>
        <taxon>Bacteria</taxon>
        <taxon>Bacillati</taxon>
        <taxon>Actinomycetota</taxon>
        <taxon>Actinomycetes</taxon>
        <taxon>Mycobacteriales</taxon>
        <taxon>Mycobacteriaceae</taxon>
        <taxon>Mycobacterium</taxon>
    </lineage>
</organism>
<reference evidence="3 4" key="1">
    <citation type="journal article" date="2017" name="Int. J. Syst. Evol. Microbiol.">
        <title>Mycobacterium talmoniae sp. nov., a slowly growing mycobacterium isolated from human respiratory samples.</title>
        <authorList>
            <person name="Davidson R.M."/>
            <person name="DeGroote M.A."/>
            <person name="Marola J.L."/>
            <person name="Buss S."/>
            <person name="Jones V."/>
            <person name="McNeil M.R."/>
            <person name="Freifeld A.G."/>
            <person name="Elaine Epperson L."/>
            <person name="Hasan N.A."/>
            <person name="Jackson M."/>
            <person name="Iwen P.C."/>
            <person name="Salfinger M."/>
            <person name="Strong M."/>
        </authorList>
    </citation>
    <scope>NUCLEOTIDE SEQUENCE [LARGE SCALE GENOMIC DNA]</scope>
    <source>
        <strain evidence="3 4">ATCC BAA-2683</strain>
    </source>
</reference>
<evidence type="ECO:0000313" key="4">
    <source>
        <dbReference type="Proteomes" id="UP000238296"/>
    </source>
</evidence>
<proteinExistence type="predicted"/>
<evidence type="ECO:0000259" key="1">
    <source>
        <dbReference type="Pfam" id="PF24088"/>
    </source>
</evidence>
<comment type="caution">
    <text evidence="3">The sequence shown here is derived from an EMBL/GenBank/DDBJ whole genome shotgun (WGS) entry which is preliminary data.</text>
</comment>
<feature type="domain" description="DUF7373" evidence="2">
    <location>
        <begin position="262"/>
        <end position="399"/>
    </location>
</feature>
<accession>A0A2S8BMF3</accession>
<name>A0A2S8BMF3_9MYCO</name>
<evidence type="ECO:0000259" key="2">
    <source>
        <dbReference type="Pfam" id="PF24092"/>
    </source>
</evidence>
<dbReference type="EMBL" id="PPEA01000264">
    <property type="protein sequence ID" value="PQM47862.1"/>
    <property type="molecule type" value="Genomic_DNA"/>
</dbReference>
<dbReference type="RefSeq" id="WP_083341741.1">
    <property type="nucleotide sequence ID" value="NZ_MLQM01000054.1"/>
</dbReference>
<evidence type="ECO:0000313" key="3">
    <source>
        <dbReference type="EMBL" id="PQM47862.1"/>
    </source>
</evidence>
<dbReference type="InterPro" id="IPR055797">
    <property type="entry name" value="DUF7373"/>
</dbReference>
<sequence length="401" mass="41668">MLTAAAVAVTLAGCTTTVSGSVAQRTEAAQGGVDVALLDPGNFPTKPQPPFGNAGDPAKGAGLEARRMAGNVLGPWEVDPSLVTGMGEVEDAATLNVGDEAGAGDVVAAHNFVTGFSSYRADNSGSGTGIPTRRKSLRNVVLRFASPEDAAAAATELADKGASVKSSFSDEPTVYQPVPIPRYPDAKGSSHNWDVLGHWAVKSFIAHGPYVLYQYATAQDGADAAAELIATTLDKQGPLIDQFQPTPVDQLANLPIDPGGVLARTVPRPADNPLMYGAGGVYDAHGQLHFDGDPVRSRTIFDAAQLQLVAKAFTNVYQTPDAASAKKIVDGFAGEMTDAQFGPAAAIKGLPDAKCLAHKDQTASSFYCVAVADRYAIEVSGSQEPVVHQLVSAQYLMLTSK</sequence>
<dbReference type="InterPro" id="IPR056463">
    <property type="entry name" value="DUF7373_C"/>
</dbReference>
<dbReference type="Pfam" id="PF24092">
    <property type="entry name" value="DUF7373_C"/>
    <property type="match status" value="1"/>
</dbReference>
<dbReference type="AlphaFoldDB" id="A0A2S8BMF3"/>